<dbReference type="Gene3D" id="2.30.110.50">
    <property type="match status" value="1"/>
</dbReference>
<dbReference type="InterPro" id="IPR006533">
    <property type="entry name" value="T6SS_Vgr_RhsGE"/>
</dbReference>
<dbReference type="NCBIfam" id="TIGR03361">
    <property type="entry name" value="VI_Rhs_Vgr"/>
    <property type="match status" value="1"/>
</dbReference>
<name>A0A376VJJ0_ECOLX</name>
<dbReference type="InterPro" id="IPR017847">
    <property type="entry name" value="T6SS_RhsGE_Vgr_subset"/>
</dbReference>
<dbReference type="Gene3D" id="3.55.50.10">
    <property type="entry name" value="Baseplate protein-like domains"/>
    <property type="match status" value="1"/>
</dbReference>
<proteinExistence type="predicted"/>
<dbReference type="Gene3D" id="4.10.220.110">
    <property type="match status" value="1"/>
</dbReference>
<dbReference type="Pfam" id="PF05954">
    <property type="entry name" value="Phage_GPD"/>
    <property type="match status" value="1"/>
</dbReference>
<reference evidence="1 2" key="1">
    <citation type="submission" date="2018-06" db="EMBL/GenBank/DDBJ databases">
        <authorList>
            <consortium name="Pathogen Informatics"/>
            <person name="Doyle S."/>
        </authorList>
    </citation>
    <scope>NUCLEOTIDE SEQUENCE [LARGE SCALE GENOMIC DNA]</scope>
    <source>
        <strain evidence="1 2">NCTC9077</strain>
    </source>
</reference>
<dbReference type="SUPFAM" id="SSF69279">
    <property type="entry name" value="Phage tail proteins"/>
    <property type="match status" value="2"/>
</dbReference>
<accession>A0A376VJJ0</accession>
<evidence type="ECO:0000313" key="1">
    <source>
        <dbReference type="EMBL" id="STJ11495.1"/>
    </source>
</evidence>
<gene>
    <name evidence="1" type="ORF">NCTC9077_03210</name>
</gene>
<evidence type="ECO:0000313" key="2">
    <source>
        <dbReference type="Proteomes" id="UP000254495"/>
    </source>
</evidence>
<dbReference type="Proteomes" id="UP000254495">
    <property type="component" value="Unassembled WGS sequence"/>
</dbReference>
<sequence length="304" mass="35030">MSLKGLRFTLEVDGQEPDTFAVVNFRLIQNQSYPFVMSVDVASDSFMQTAEMLLEKKATLTIWQGAVAQRYVTGVVAGFGMQENNGWQMRYHLRIEPPLWRCGLRQNFRIFQQQDIRTISATLLNENGVTEWTPLFYEDHPAREFCVQYGESDLAFLSRLWAEEGLFFFERFAADSPEQKLTLCDDVAGLSQAGEFPFNPDTSAGAETECVSMFRYEAHVRPSSVQSQDYTFKVPDWPGMYEQQGENLNGQLEQYEIFDYPEGTRMNSTARISRCTRWRACAVMRKRPQGRVIRRSCGRERGLC</sequence>
<dbReference type="NCBIfam" id="TIGR01646">
    <property type="entry name" value="vgr_GE"/>
    <property type="match status" value="1"/>
</dbReference>
<dbReference type="AlphaFoldDB" id="A0A376VJJ0"/>
<protein>
    <submittedName>
        <fullName evidence="1">Type VI secretion system Rhs/Vgr-family protein</fullName>
    </submittedName>
</protein>
<dbReference type="EMBL" id="UGCU01000001">
    <property type="protein sequence ID" value="STJ11495.1"/>
    <property type="molecule type" value="Genomic_DNA"/>
</dbReference>
<organism evidence="1 2">
    <name type="scientific">Escherichia coli</name>
    <dbReference type="NCBI Taxonomy" id="562"/>
    <lineage>
        <taxon>Bacteria</taxon>
        <taxon>Pseudomonadati</taxon>
        <taxon>Pseudomonadota</taxon>
        <taxon>Gammaproteobacteria</taxon>
        <taxon>Enterobacterales</taxon>
        <taxon>Enterobacteriaceae</taxon>
        <taxon>Escherichia</taxon>
    </lineage>
</organism>